<keyword evidence="1" id="KW-0560">Oxidoreductase</keyword>
<name>A0AAW5EF51_CAMJU</name>
<feature type="non-terminal residue" evidence="2">
    <location>
        <position position="115"/>
    </location>
</feature>
<sequence length="115" mass="12720">EKDMTNFTKSGAMRDRLLLDKKRIFSLCDALEKSAYLEDPIGKISKGWVNYAGLKIEKISIPIGLISVIYEARPSLSAEIIALMIKSSNACVLKGGSEAKYTNSAIFDLVYKVLE</sequence>
<comment type="caution">
    <text evidence="2">The sequence shown here is derived from an EMBL/GenBank/DDBJ whole genome shotgun (WGS) entry which is preliminary data.</text>
</comment>
<reference evidence="2" key="1">
    <citation type="submission" date="2021-12" db="EMBL/GenBank/DDBJ databases">
        <title>Prevalence of phenicol resistance gene fexA in Campylobacter isolated from poultry supply chain.</title>
        <authorList>
            <person name="Tang B."/>
            <person name="Zheng X."/>
            <person name="Lin J."/>
            <person name="Lin R."/>
            <person name="Yang H."/>
            <person name="Shen Z."/>
            <person name="Xia F."/>
        </authorList>
    </citation>
    <scope>NUCLEOTIDE SEQUENCE</scope>
    <source>
        <strain evidence="2">CJHN2011004</strain>
    </source>
</reference>
<dbReference type="Gene3D" id="3.40.605.10">
    <property type="entry name" value="Aldehyde Dehydrogenase, Chain A, domain 1"/>
    <property type="match status" value="1"/>
</dbReference>
<dbReference type="PANTHER" id="PTHR11063">
    <property type="entry name" value="GLUTAMATE SEMIALDEHYDE DEHYDROGENASE"/>
    <property type="match status" value="1"/>
</dbReference>
<accession>A0AAW5EF51</accession>
<dbReference type="AlphaFoldDB" id="A0AAW5EF51"/>
<evidence type="ECO:0000313" key="2">
    <source>
        <dbReference type="EMBL" id="MCH3853939.1"/>
    </source>
</evidence>
<dbReference type="EMBL" id="JAJUOL010001427">
    <property type="protein sequence ID" value="MCH3853939.1"/>
    <property type="molecule type" value="Genomic_DNA"/>
</dbReference>
<proteinExistence type="predicted"/>
<evidence type="ECO:0000256" key="1">
    <source>
        <dbReference type="ARBA" id="ARBA00023002"/>
    </source>
</evidence>
<dbReference type="Proteomes" id="UP001199644">
    <property type="component" value="Unassembled WGS sequence"/>
</dbReference>
<gene>
    <name evidence="2" type="ORF">LZC39_17800</name>
</gene>
<dbReference type="InterPro" id="IPR016162">
    <property type="entry name" value="Ald_DH_N"/>
</dbReference>
<protein>
    <submittedName>
        <fullName evidence="2">Glutamate-5-semialdehyde dehydrogenase</fullName>
    </submittedName>
</protein>
<dbReference type="SUPFAM" id="SSF53720">
    <property type="entry name" value="ALDH-like"/>
    <property type="match status" value="1"/>
</dbReference>
<dbReference type="GO" id="GO:0004350">
    <property type="term" value="F:glutamate-5-semialdehyde dehydrogenase activity"/>
    <property type="evidence" value="ECO:0007669"/>
    <property type="project" value="TreeGrafter"/>
</dbReference>
<dbReference type="InterPro" id="IPR016161">
    <property type="entry name" value="Ald_DH/histidinol_DH"/>
</dbReference>
<feature type="non-terminal residue" evidence="2">
    <location>
        <position position="1"/>
    </location>
</feature>
<dbReference type="PANTHER" id="PTHR11063:SF8">
    <property type="entry name" value="DELTA-1-PYRROLINE-5-CARBOXYLATE SYNTHASE"/>
    <property type="match status" value="1"/>
</dbReference>
<evidence type="ECO:0000313" key="3">
    <source>
        <dbReference type="Proteomes" id="UP001199644"/>
    </source>
</evidence>
<organism evidence="2 3">
    <name type="scientific">Campylobacter jejuni</name>
    <dbReference type="NCBI Taxonomy" id="197"/>
    <lineage>
        <taxon>Bacteria</taxon>
        <taxon>Pseudomonadati</taxon>
        <taxon>Campylobacterota</taxon>
        <taxon>Epsilonproteobacteria</taxon>
        <taxon>Campylobacterales</taxon>
        <taxon>Campylobacteraceae</taxon>
        <taxon>Campylobacter</taxon>
    </lineage>
</organism>